<reference evidence="3" key="1">
    <citation type="journal article" date="2020" name="Stud. Mycol.">
        <title>101 Dothideomycetes genomes: a test case for predicting lifestyles and emergence of pathogens.</title>
        <authorList>
            <person name="Haridas S."/>
            <person name="Albert R."/>
            <person name="Binder M."/>
            <person name="Bloem J."/>
            <person name="Labutti K."/>
            <person name="Salamov A."/>
            <person name="Andreopoulos B."/>
            <person name="Baker S."/>
            <person name="Barry K."/>
            <person name="Bills G."/>
            <person name="Bluhm B."/>
            <person name="Cannon C."/>
            <person name="Castanera R."/>
            <person name="Culley D."/>
            <person name="Daum C."/>
            <person name="Ezra D."/>
            <person name="Gonzalez J."/>
            <person name="Henrissat B."/>
            <person name="Kuo A."/>
            <person name="Liang C."/>
            <person name="Lipzen A."/>
            <person name="Lutzoni F."/>
            <person name="Magnuson J."/>
            <person name="Mondo S."/>
            <person name="Nolan M."/>
            <person name="Ohm R."/>
            <person name="Pangilinan J."/>
            <person name="Park H.-J."/>
            <person name="Ramirez L."/>
            <person name="Alfaro M."/>
            <person name="Sun H."/>
            <person name="Tritt A."/>
            <person name="Yoshinaga Y."/>
            <person name="Zwiers L.-H."/>
            <person name="Turgeon B."/>
            <person name="Goodwin S."/>
            <person name="Spatafora J."/>
            <person name="Crous P."/>
            <person name="Grigoriev I."/>
        </authorList>
    </citation>
    <scope>NUCLEOTIDE SEQUENCE</scope>
    <source>
        <strain evidence="3">CBS 113979</strain>
    </source>
</reference>
<proteinExistence type="predicted"/>
<dbReference type="OrthoDB" id="5300331at2759"/>
<accession>A0A6G1H0N9</accession>
<evidence type="ECO:0000259" key="2">
    <source>
        <dbReference type="Pfam" id="PF26013"/>
    </source>
</evidence>
<feature type="compositionally biased region" description="Polar residues" evidence="1">
    <location>
        <begin position="51"/>
        <end position="66"/>
    </location>
</feature>
<feature type="compositionally biased region" description="Low complexity" evidence="1">
    <location>
        <begin position="796"/>
        <end position="812"/>
    </location>
</feature>
<feature type="compositionally biased region" description="Low complexity" evidence="1">
    <location>
        <begin position="92"/>
        <end position="106"/>
    </location>
</feature>
<feature type="region of interest" description="Disordered" evidence="1">
    <location>
        <begin position="826"/>
        <end position="884"/>
    </location>
</feature>
<feature type="domain" description="DUF8004" evidence="2">
    <location>
        <begin position="349"/>
        <end position="443"/>
    </location>
</feature>
<dbReference type="InterPro" id="IPR058317">
    <property type="entry name" value="DUF8004"/>
</dbReference>
<dbReference type="Proteomes" id="UP000800041">
    <property type="component" value="Unassembled WGS sequence"/>
</dbReference>
<feature type="region of interest" description="Disordered" evidence="1">
    <location>
        <begin position="759"/>
        <end position="812"/>
    </location>
</feature>
<keyword evidence="4" id="KW-1185">Reference proteome</keyword>
<feature type="compositionally biased region" description="Basic and acidic residues" evidence="1">
    <location>
        <begin position="242"/>
        <end position="251"/>
    </location>
</feature>
<feature type="region of interest" description="Disordered" evidence="1">
    <location>
        <begin position="230"/>
        <end position="251"/>
    </location>
</feature>
<dbReference type="PANTHER" id="PTHR39601">
    <property type="entry name" value="CHORIOGENIN HMINOR"/>
    <property type="match status" value="1"/>
</dbReference>
<dbReference type="Pfam" id="PF26013">
    <property type="entry name" value="DUF8004"/>
    <property type="match status" value="1"/>
</dbReference>
<evidence type="ECO:0000313" key="3">
    <source>
        <dbReference type="EMBL" id="KAF1986771.1"/>
    </source>
</evidence>
<dbReference type="AlphaFoldDB" id="A0A6G1H0N9"/>
<evidence type="ECO:0000313" key="4">
    <source>
        <dbReference type="Proteomes" id="UP000800041"/>
    </source>
</evidence>
<protein>
    <recommendedName>
        <fullName evidence="2">DUF8004 domain-containing protein</fullName>
    </recommendedName>
</protein>
<gene>
    <name evidence="3" type="ORF">K402DRAFT_332026</name>
</gene>
<name>A0A6G1H0N9_9PEZI</name>
<organism evidence="3 4">
    <name type="scientific">Aulographum hederae CBS 113979</name>
    <dbReference type="NCBI Taxonomy" id="1176131"/>
    <lineage>
        <taxon>Eukaryota</taxon>
        <taxon>Fungi</taxon>
        <taxon>Dikarya</taxon>
        <taxon>Ascomycota</taxon>
        <taxon>Pezizomycotina</taxon>
        <taxon>Dothideomycetes</taxon>
        <taxon>Pleosporomycetidae</taxon>
        <taxon>Aulographales</taxon>
        <taxon>Aulographaceae</taxon>
    </lineage>
</organism>
<feature type="region of interest" description="Disordered" evidence="1">
    <location>
        <begin position="1"/>
        <end position="135"/>
    </location>
</feature>
<dbReference type="PANTHER" id="PTHR39601:SF2">
    <property type="entry name" value="CHORIOGENIN HMINOR"/>
    <property type="match status" value="1"/>
</dbReference>
<dbReference type="EMBL" id="ML977155">
    <property type="protein sequence ID" value="KAF1986771.1"/>
    <property type="molecule type" value="Genomic_DNA"/>
</dbReference>
<sequence>MKAHHLDPSVAPQPPQPQRVNKLHKSATDAPPTSHPHPHPHHLQDAFTPVPSRNSVTPSLATTASSIDLPLPPQVGGAPHPRQQSRPTTPQGSAPSSSPHTTPGTPGSAGGMKAKKRSGLFGFGKSSRDGEAEPRGWVLGHHENVPYSIVGLLAGDTTPELWNPNGDTYVHLYPRAMQKAPSFRVHSAIFSSSRVLTQLAHGEQYTQPGAADPRQLQGDIQNMALGGQTPPITPQMQPYRHNGSDESGDSRMMESLELPPREIHLYMPLKIYSDGSRPVPGQALTKAQDDDLDTFVAIRNLFAFLVGQSLIGNERNQTVFSVFMKISELLGTYEFRNMDGSTFGEVASNSFDAYSEELGIADMRVGREKIIEALILAERLKSSSLYNEAFVHGVGKFDDIVALGNEKLSKYLSRRTIDRMANKARELDKRVDATNLCLREFDFTTLFYGIMNSKTADEGKIVRFGAWKASFVNMRKHIIPYYKLKYGAWPPKASSRKNDLETSGLNRLVLKEVYRDFSALYDYLVDRDNITTRIAAPVDDDDEDPEEPVPHAIRRIFAEYDSSSPPVKPCPPFDAPIIPNLNFIRSNLGQNAKKDAKANSAKLSSDDVRKLLDLSSNTDAPLTHPFIVAFREFEHKSAKHKNIKEIIDLRAGQWVFLYVVLQTLPLLVIDAPGLKYTEGVEYFISATPQSTSPWLQNDIVKNMYRVAGNNNMVEMPSDAIENSVEAIYRRSHMWTVATKWAEERGGFMQAKVEETLQLSDPNAAAGMDPSYAGLPMPGAPGSRPQSFSGPGGMLQAPSRPASPSGSAGSGRSYNKRASVIMMNTGGLEQLPMPPSMAMGGGGDSPVLGPRSRPPSQALDPSKTFDAILGGAGGGTSEKGGKKKK</sequence>
<feature type="compositionally biased region" description="Polar residues" evidence="1">
    <location>
        <begin position="82"/>
        <end position="91"/>
    </location>
</feature>
<evidence type="ECO:0000256" key="1">
    <source>
        <dbReference type="SAM" id="MobiDB-lite"/>
    </source>
</evidence>
<feature type="compositionally biased region" description="Basic and acidic residues" evidence="1">
    <location>
        <begin position="126"/>
        <end position="135"/>
    </location>
</feature>